<dbReference type="SUPFAM" id="SSF52540">
    <property type="entry name" value="P-loop containing nucleoside triphosphate hydrolases"/>
    <property type="match status" value="1"/>
</dbReference>
<evidence type="ECO:0000256" key="2">
    <source>
        <dbReference type="ARBA" id="ARBA00022840"/>
    </source>
</evidence>
<sequence>MFKVNQVAVAGRLSAISFELQPQEIRCITGKSGSGKSVLLRALADLEVHDGEIWLNDLSQSHNRPEDWRRQVMWFSAETAWWREDMAAHFDVNPEKTAQLVEDLQALQLEKNILKQLPRNCSSGEKQRLALIRGLVHQPKVLLLDEITANLDPETTQAVEAFVMHYVQDHQACALWVTHDPLQQQRLQAKQPRPPIELSKP</sequence>
<dbReference type="Pfam" id="PF00005">
    <property type="entry name" value="ABC_tran"/>
    <property type="match status" value="1"/>
</dbReference>
<dbReference type="PANTHER" id="PTHR43119">
    <property type="entry name" value="ABC TRANSPORT PROTEIN ATP-BINDING COMPONENT-RELATED"/>
    <property type="match status" value="1"/>
</dbReference>
<dbReference type="InterPro" id="IPR003439">
    <property type="entry name" value="ABC_transporter-like_ATP-bd"/>
</dbReference>
<keyword evidence="5" id="KW-1185">Reference proteome</keyword>
<dbReference type="GO" id="GO:0016887">
    <property type="term" value="F:ATP hydrolysis activity"/>
    <property type="evidence" value="ECO:0007669"/>
    <property type="project" value="InterPro"/>
</dbReference>
<dbReference type="EMBL" id="AP021888">
    <property type="protein sequence ID" value="BBP44349.1"/>
    <property type="molecule type" value="Genomic_DNA"/>
</dbReference>
<dbReference type="SMART" id="SM00382">
    <property type="entry name" value="AAA"/>
    <property type="match status" value="1"/>
</dbReference>
<dbReference type="InterPro" id="IPR017871">
    <property type="entry name" value="ABC_transporter-like_CS"/>
</dbReference>
<proteinExistence type="predicted"/>
<evidence type="ECO:0000256" key="1">
    <source>
        <dbReference type="ARBA" id="ARBA00022741"/>
    </source>
</evidence>
<evidence type="ECO:0000313" key="5">
    <source>
        <dbReference type="Proteomes" id="UP000501466"/>
    </source>
</evidence>
<keyword evidence="2 4" id="KW-0067">ATP-binding</keyword>
<evidence type="ECO:0000313" key="4">
    <source>
        <dbReference type="EMBL" id="BBP44349.1"/>
    </source>
</evidence>
<dbReference type="RefSeq" id="WP_173292072.1">
    <property type="nucleotide sequence ID" value="NZ_AP021888.1"/>
</dbReference>
<dbReference type="AlphaFoldDB" id="A0A6F8PQF6"/>
<dbReference type="InterPro" id="IPR003593">
    <property type="entry name" value="AAA+_ATPase"/>
</dbReference>
<keyword evidence="1" id="KW-0547">Nucleotide-binding</keyword>
<reference evidence="5" key="1">
    <citation type="submission" date="2019-11" db="EMBL/GenBank/DDBJ databases">
        <title>Isolation and characterization of two novel species in the genus Thiomicrorhabdus.</title>
        <authorList>
            <person name="Mochizuki J."/>
            <person name="Kojima H."/>
            <person name="Fukui M."/>
        </authorList>
    </citation>
    <scope>NUCLEOTIDE SEQUENCE [LARGE SCALE GENOMIC DNA]</scope>
    <source>
        <strain evidence="5">AkT22</strain>
    </source>
</reference>
<dbReference type="PROSITE" id="PS00211">
    <property type="entry name" value="ABC_TRANSPORTER_1"/>
    <property type="match status" value="1"/>
</dbReference>
<evidence type="ECO:0000259" key="3">
    <source>
        <dbReference type="PROSITE" id="PS50893"/>
    </source>
</evidence>
<accession>A0A6F8PQF6</accession>
<dbReference type="Gene3D" id="3.40.50.300">
    <property type="entry name" value="P-loop containing nucleotide triphosphate hydrolases"/>
    <property type="match status" value="1"/>
</dbReference>
<gene>
    <name evidence="4" type="ORF">THMIRHAT_20950</name>
</gene>
<name>A0A6F8PQF6_9GAMM</name>
<dbReference type="PROSITE" id="PS50893">
    <property type="entry name" value="ABC_TRANSPORTER_2"/>
    <property type="match status" value="1"/>
</dbReference>
<protein>
    <submittedName>
        <fullName evidence="4">ABC transporter ATP-binding protein</fullName>
    </submittedName>
</protein>
<dbReference type="InterPro" id="IPR027417">
    <property type="entry name" value="P-loop_NTPase"/>
</dbReference>
<dbReference type="GO" id="GO:0005524">
    <property type="term" value="F:ATP binding"/>
    <property type="evidence" value="ECO:0007669"/>
    <property type="project" value="UniProtKB-KW"/>
</dbReference>
<dbReference type="Proteomes" id="UP000501466">
    <property type="component" value="Chromosome"/>
</dbReference>
<dbReference type="KEGG" id="tzo:THMIRHAT_20950"/>
<dbReference type="PANTHER" id="PTHR43119:SF1">
    <property type="entry name" value="ABC TRANSPORTER DOMAIN-CONTAINING PROTEIN"/>
    <property type="match status" value="1"/>
</dbReference>
<feature type="domain" description="ABC transporter" evidence="3">
    <location>
        <begin position="2"/>
        <end position="200"/>
    </location>
</feature>
<organism evidence="4 5">
    <name type="scientific">Thiosulfativibrio zosterae</name>
    <dbReference type="NCBI Taxonomy" id="2675053"/>
    <lineage>
        <taxon>Bacteria</taxon>
        <taxon>Pseudomonadati</taxon>
        <taxon>Pseudomonadota</taxon>
        <taxon>Gammaproteobacteria</taxon>
        <taxon>Thiotrichales</taxon>
        <taxon>Piscirickettsiaceae</taxon>
        <taxon>Thiosulfativibrio</taxon>
    </lineage>
</organism>